<feature type="domain" description="GFO/IDH/MocA-like oxidoreductase" evidence="2">
    <location>
        <begin position="162"/>
        <end position="283"/>
    </location>
</feature>
<protein>
    <submittedName>
        <fullName evidence="3">Predicted dehydrogenase</fullName>
    </submittedName>
</protein>
<name>A0A1T5MIV6_9BACT</name>
<dbReference type="InterPro" id="IPR036291">
    <property type="entry name" value="NAD(P)-bd_dom_sf"/>
</dbReference>
<dbReference type="STRING" id="688867.SAMN05660236_5534"/>
<dbReference type="Pfam" id="PF22725">
    <property type="entry name" value="GFO_IDH_MocA_C3"/>
    <property type="match status" value="1"/>
</dbReference>
<sequence length="364" mass="40464">MFKSIFIILMLASVTGQSQQKVKPFRIGVAGLTHGHVGWILDRADDGDIEIVGIAEPDRVLAEQYCKKYNLPLTLLYSSVSEMLDKSKPEAVTGFSSTFDHLEIVKACAPRKIHVMVEKPLAVSLDHARQIQALAQKYSIYVLTNYETTWYGSNRNVEEMFIKTQPLGKLRKAVIHDGHQGPKEIGVGKEFLDWLTDPVKNGGGALMDFGCYGANLLTWLKNGKRPLTVSATTQQLKPGIYPRVEDEATIIVTYPDGQGIIQASWNWPFGRKDMELYGETGYIIADRQGSKIKTAADKPEEYIVSPVLEKPYHDPFAYLAAVVRGEVKLNATDLSSLENNLIVVEILEAARQSAKEGRVIKIAQ</sequence>
<dbReference type="InterPro" id="IPR055170">
    <property type="entry name" value="GFO_IDH_MocA-like_dom"/>
</dbReference>
<dbReference type="Gene3D" id="3.40.50.720">
    <property type="entry name" value="NAD(P)-binding Rossmann-like Domain"/>
    <property type="match status" value="1"/>
</dbReference>
<dbReference type="AlphaFoldDB" id="A0A1T5MIV6"/>
<dbReference type="GO" id="GO:0000166">
    <property type="term" value="F:nucleotide binding"/>
    <property type="evidence" value="ECO:0007669"/>
    <property type="project" value="InterPro"/>
</dbReference>
<dbReference type="PANTHER" id="PTHR43377">
    <property type="entry name" value="BILIVERDIN REDUCTASE A"/>
    <property type="match status" value="1"/>
</dbReference>
<organism evidence="3 4">
    <name type="scientific">Ohtaekwangia koreensis</name>
    <dbReference type="NCBI Taxonomy" id="688867"/>
    <lineage>
        <taxon>Bacteria</taxon>
        <taxon>Pseudomonadati</taxon>
        <taxon>Bacteroidota</taxon>
        <taxon>Cytophagia</taxon>
        <taxon>Cytophagales</taxon>
        <taxon>Fulvivirgaceae</taxon>
        <taxon>Ohtaekwangia</taxon>
    </lineage>
</organism>
<dbReference type="EMBL" id="FUZU01000004">
    <property type="protein sequence ID" value="SKC87858.1"/>
    <property type="molecule type" value="Genomic_DNA"/>
</dbReference>
<evidence type="ECO:0000313" key="4">
    <source>
        <dbReference type="Proteomes" id="UP000190961"/>
    </source>
</evidence>
<dbReference type="Gene3D" id="3.30.360.10">
    <property type="entry name" value="Dihydrodipicolinate Reductase, domain 2"/>
    <property type="match status" value="1"/>
</dbReference>
<dbReference type="SUPFAM" id="SSF55347">
    <property type="entry name" value="Glyceraldehyde-3-phosphate dehydrogenase-like, C-terminal domain"/>
    <property type="match status" value="1"/>
</dbReference>
<evidence type="ECO:0000259" key="2">
    <source>
        <dbReference type="Pfam" id="PF22725"/>
    </source>
</evidence>
<dbReference type="InterPro" id="IPR051450">
    <property type="entry name" value="Gfo/Idh/MocA_Oxidoreductases"/>
</dbReference>
<keyword evidence="4" id="KW-1185">Reference proteome</keyword>
<dbReference type="OrthoDB" id="9815825at2"/>
<dbReference type="PANTHER" id="PTHR43377:SF1">
    <property type="entry name" value="BILIVERDIN REDUCTASE A"/>
    <property type="match status" value="1"/>
</dbReference>
<feature type="domain" description="Gfo/Idh/MocA-like oxidoreductase N-terminal" evidence="1">
    <location>
        <begin position="27"/>
        <end position="143"/>
    </location>
</feature>
<reference evidence="3 4" key="1">
    <citation type="submission" date="2017-02" db="EMBL/GenBank/DDBJ databases">
        <authorList>
            <person name="Peterson S.W."/>
        </authorList>
    </citation>
    <scope>NUCLEOTIDE SEQUENCE [LARGE SCALE GENOMIC DNA]</scope>
    <source>
        <strain evidence="3 4">DSM 25262</strain>
    </source>
</reference>
<gene>
    <name evidence="3" type="ORF">SAMN05660236_5534</name>
</gene>
<dbReference type="Pfam" id="PF01408">
    <property type="entry name" value="GFO_IDH_MocA"/>
    <property type="match status" value="1"/>
</dbReference>
<dbReference type="InterPro" id="IPR000683">
    <property type="entry name" value="Gfo/Idh/MocA-like_OxRdtase_N"/>
</dbReference>
<dbReference type="RefSeq" id="WP_079689981.1">
    <property type="nucleotide sequence ID" value="NZ_FUZU01000004.1"/>
</dbReference>
<proteinExistence type="predicted"/>
<evidence type="ECO:0000259" key="1">
    <source>
        <dbReference type="Pfam" id="PF01408"/>
    </source>
</evidence>
<dbReference type="Proteomes" id="UP000190961">
    <property type="component" value="Unassembled WGS sequence"/>
</dbReference>
<evidence type="ECO:0000313" key="3">
    <source>
        <dbReference type="EMBL" id="SKC87858.1"/>
    </source>
</evidence>
<accession>A0A1T5MIV6</accession>
<dbReference type="SUPFAM" id="SSF51735">
    <property type="entry name" value="NAD(P)-binding Rossmann-fold domains"/>
    <property type="match status" value="1"/>
</dbReference>